<comment type="caution">
    <text evidence="1">The sequence shown here is derived from an EMBL/GenBank/DDBJ whole genome shotgun (WGS) entry which is preliminary data.</text>
</comment>
<evidence type="ECO:0000313" key="2">
    <source>
        <dbReference type="Proteomes" id="UP001499938"/>
    </source>
</evidence>
<gene>
    <name evidence="1" type="ORF">GCM10009811_05180</name>
</gene>
<evidence type="ECO:0000313" key="1">
    <source>
        <dbReference type="EMBL" id="GAA1782667.1"/>
    </source>
</evidence>
<keyword evidence="2" id="KW-1185">Reference proteome</keyword>
<dbReference type="Proteomes" id="UP001499938">
    <property type="component" value="Unassembled WGS sequence"/>
</dbReference>
<sequence length="151" mass="15810">MEPFTAFLLNPSVAAAAAVPFADTVRLGLGPTLYQRVPRGDLANQDRWRVTPPDNLFRASVGPFSALATARAFLDRPGAPTDPREAFAVAGGPHTDCFGNASPAPESLASADRISLTPAEGTIDSCIQWFSVDAFLVDGAIVAVTLDIGEP</sequence>
<accession>A0ABN2LBW4</accession>
<protein>
    <submittedName>
        <fullName evidence="1">Uncharacterized protein</fullName>
    </submittedName>
</protein>
<proteinExistence type="predicted"/>
<dbReference type="RefSeq" id="WP_344080864.1">
    <property type="nucleotide sequence ID" value="NZ_BAAAPO010000008.1"/>
</dbReference>
<dbReference type="EMBL" id="BAAAPO010000008">
    <property type="protein sequence ID" value="GAA1782667.1"/>
    <property type="molecule type" value="Genomic_DNA"/>
</dbReference>
<reference evidence="1 2" key="1">
    <citation type="journal article" date="2019" name="Int. J. Syst. Evol. Microbiol.">
        <title>The Global Catalogue of Microorganisms (GCM) 10K type strain sequencing project: providing services to taxonomists for standard genome sequencing and annotation.</title>
        <authorList>
            <consortium name="The Broad Institute Genomics Platform"/>
            <consortium name="The Broad Institute Genome Sequencing Center for Infectious Disease"/>
            <person name="Wu L."/>
            <person name="Ma J."/>
        </authorList>
    </citation>
    <scope>NUCLEOTIDE SEQUENCE [LARGE SCALE GENOMIC DNA]</scope>
    <source>
        <strain evidence="1 2">JCM 15592</strain>
    </source>
</reference>
<organism evidence="1 2">
    <name type="scientific">Nostocoides veronense</name>
    <dbReference type="NCBI Taxonomy" id="330836"/>
    <lineage>
        <taxon>Bacteria</taxon>
        <taxon>Bacillati</taxon>
        <taxon>Actinomycetota</taxon>
        <taxon>Actinomycetes</taxon>
        <taxon>Micrococcales</taxon>
        <taxon>Intrasporangiaceae</taxon>
        <taxon>Nostocoides</taxon>
    </lineage>
</organism>
<name>A0ABN2LBW4_9MICO</name>